<sequence length="103" mass="12157">MEKHRKSRKLAFIMLAVIFLNSVLTLKLRNYQRHQNLNLLRSRLKSESNKEIFDNIEEKSKKEDMLLLIGTNMVALIIIAGFDRQRTVDEDKEKKIVVKVFGR</sequence>
<dbReference type="EMBL" id="LSDD01000005">
    <property type="protein sequence ID" value="KXB70215.1"/>
    <property type="molecule type" value="Genomic_DNA"/>
</dbReference>
<evidence type="ECO:0000313" key="2">
    <source>
        <dbReference type="EMBL" id="KXB70215.1"/>
    </source>
</evidence>
<dbReference type="Proteomes" id="UP000070483">
    <property type="component" value="Unassembled WGS sequence"/>
</dbReference>
<dbReference type="AlphaFoldDB" id="A0A134ARA7"/>
<keyword evidence="3" id="KW-1185">Reference proteome</keyword>
<protein>
    <submittedName>
        <fullName evidence="2">Uncharacterized protein</fullName>
    </submittedName>
</protein>
<proteinExistence type="predicted"/>
<organism evidence="2 3">
    <name type="scientific">Leptotrichia wadei</name>
    <dbReference type="NCBI Taxonomy" id="157687"/>
    <lineage>
        <taxon>Bacteria</taxon>
        <taxon>Fusobacteriati</taxon>
        <taxon>Fusobacteriota</taxon>
        <taxon>Fusobacteriia</taxon>
        <taxon>Fusobacteriales</taxon>
        <taxon>Leptotrichiaceae</taxon>
        <taxon>Leptotrichia</taxon>
    </lineage>
</organism>
<reference evidence="3" key="1">
    <citation type="submission" date="2016-01" db="EMBL/GenBank/DDBJ databases">
        <authorList>
            <person name="Mitreva M."/>
            <person name="Pepin K.H."/>
            <person name="Mihindukulasuriya K.A."/>
            <person name="Fulton R."/>
            <person name="Fronick C."/>
            <person name="O'Laughlin M."/>
            <person name="Miner T."/>
            <person name="Herter B."/>
            <person name="Rosa B.A."/>
            <person name="Cordes M."/>
            <person name="Tomlinson C."/>
            <person name="Wollam A."/>
            <person name="Palsikar V.B."/>
            <person name="Mardis E.R."/>
            <person name="Wilson R.K."/>
        </authorList>
    </citation>
    <scope>NUCLEOTIDE SEQUENCE [LARGE SCALE GENOMIC DNA]</scope>
    <source>
        <strain evidence="3">KA00185</strain>
    </source>
</reference>
<dbReference type="PATRIC" id="fig|157687.3.peg.120"/>
<evidence type="ECO:0000256" key="1">
    <source>
        <dbReference type="SAM" id="Phobius"/>
    </source>
</evidence>
<keyword evidence="1" id="KW-0472">Membrane</keyword>
<keyword evidence="1" id="KW-0812">Transmembrane</keyword>
<feature type="transmembrane region" description="Helical" evidence="1">
    <location>
        <begin position="65"/>
        <end position="82"/>
    </location>
</feature>
<keyword evidence="1" id="KW-1133">Transmembrane helix</keyword>
<accession>A0A134ARA7</accession>
<dbReference type="STRING" id="157687.HMPREF3180_00118"/>
<dbReference type="RefSeq" id="WP_231724244.1">
    <property type="nucleotide sequence ID" value="NZ_KQ959999.1"/>
</dbReference>
<comment type="caution">
    <text evidence="2">The sequence shown here is derived from an EMBL/GenBank/DDBJ whole genome shotgun (WGS) entry which is preliminary data.</text>
</comment>
<evidence type="ECO:0000313" key="3">
    <source>
        <dbReference type="Proteomes" id="UP000070483"/>
    </source>
</evidence>
<gene>
    <name evidence="2" type="ORF">HMPREF3180_00118</name>
</gene>
<name>A0A134ARA7_9FUSO</name>